<sequence length="41" mass="4833">MNHFTKPVILLDIDISFILLPSLVDEVCFTDFNEKLRKETH</sequence>
<accession>A0AAU8PJN5</accession>
<proteinExistence type="predicted"/>
<evidence type="ECO:0000313" key="1">
    <source>
        <dbReference type="EMBL" id="ACY84145.1"/>
    </source>
</evidence>
<evidence type="ECO:0000313" key="2">
    <source>
        <dbReference type="Proteomes" id="UP000002634"/>
    </source>
</evidence>
<organism evidence="1 2">
    <name type="scientific">Edwardsiella piscicida</name>
    <dbReference type="NCBI Taxonomy" id="1263550"/>
    <lineage>
        <taxon>Bacteria</taxon>
        <taxon>Pseudomonadati</taxon>
        <taxon>Pseudomonadota</taxon>
        <taxon>Gammaproteobacteria</taxon>
        <taxon>Enterobacterales</taxon>
        <taxon>Hafniaceae</taxon>
        <taxon>Edwardsiella</taxon>
    </lineage>
</organism>
<dbReference type="AlphaFoldDB" id="A0AAU8PJN5"/>
<gene>
    <name evidence="1" type="ordered locus">ETAE_1304</name>
</gene>
<protein>
    <submittedName>
        <fullName evidence="1">Uncharacterized protein</fullName>
    </submittedName>
</protein>
<dbReference type="Proteomes" id="UP000002634">
    <property type="component" value="Chromosome"/>
</dbReference>
<name>A0AAU8PJN5_EDWPI</name>
<keyword evidence="2" id="KW-1185">Reference proteome</keyword>
<dbReference type="EMBL" id="CP001135">
    <property type="protein sequence ID" value="ACY84145.1"/>
    <property type="molecule type" value="Genomic_DNA"/>
</dbReference>
<dbReference type="KEGG" id="etr:ETAE_1304"/>
<reference evidence="1 2" key="1">
    <citation type="journal article" date="2009" name="PLoS ONE">
        <title>Genome sequence of the versatile fish pathogen Edwardsiella tarda provides insights into its adaptation to broad host ranges and intracellular niches.</title>
        <authorList>
            <person name="Wang Q."/>
            <person name="Yang M."/>
            <person name="Xiao J."/>
            <person name="Wu H."/>
            <person name="Wang X."/>
            <person name="Lv Y."/>
            <person name="Xu L."/>
            <person name="Zheng H."/>
            <person name="Wang S."/>
            <person name="Zhao G."/>
            <person name="Liu Q."/>
            <person name="Zhang Y."/>
        </authorList>
    </citation>
    <scope>NUCLEOTIDE SEQUENCE [LARGE SCALE GENOMIC DNA]</scope>
    <source>
        <strain evidence="2">EIB202 / CCTCC M208068</strain>
    </source>
</reference>